<feature type="transmembrane region" description="Helical" evidence="5">
    <location>
        <begin position="259"/>
        <end position="283"/>
    </location>
</feature>
<feature type="transmembrane region" description="Helical" evidence="5">
    <location>
        <begin position="184"/>
        <end position="204"/>
    </location>
</feature>
<keyword evidence="2 5" id="KW-0812">Transmembrane</keyword>
<dbReference type="PANTHER" id="PTHR43496">
    <property type="entry name" value="PROTEIN LPLB"/>
    <property type="match status" value="1"/>
</dbReference>
<feature type="transmembrane region" description="Helical" evidence="5">
    <location>
        <begin position="303"/>
        <end position="327"/>
    </location>
</feature>
<feature type="transmembrane region" description="Helical" evidence="5">
    <location>
        <begin position="408"/>
        <end position="432"/>
    </location>
</feature>
<feature type="transmembrane region" description="Helical" evidence="5">
    <location>
        <begin position="531"/>
        <end position="557"/>
    </location>
</feature>
<evidence type="ECO:0000313" key="7">
    <source>
        <dbReference type="EMBL" id="SNZ20408.1"/>
    </source>
</evidence>
<feature type="transmembrane region" description="Helical" evidence="5">
    <location>
        <begin position="463"/>
        <end position="484"/>
    </location>
</feature>
<dbReference type="PANTHER" id="PTHR43496:SF1">
    <property type="entry name" value="POLYGALACTURONAN_RHAMNOGALACTURONAN TRANSPORT SYSTEM PERMEASE PROTEIN YTEP"/>
    <property type="match status" value="1"/>
</dbReference>
<dbReference type="InterPro" id="IPR017664">
    <property type="entry name" value="AminoethylPonate_ABC_perm-1"/>
</dbReference>
<keyword evidence="4 5" id="KW-0472">Membrane</keyword>
<dbReference type="InterPro" id="IPR000515">
    <property type="entry name" value="MetI-like"/>
</dbReference>
<dbReference type="AlphaFoldDB" id="A0A285PG35"/>
<dbReference type="SUPFAM" id="SSF161098">
    <property type="entry name" value="MetI-like"/>
    <property type="match status" value="2"/>
</dbReference>
<feature type="transmembrane region" description="Helical" evidence="5">
    <location>
        <begin position="359"/>
        <end position="377"/>
    </location>
</feature>
<evidence type="ECO:0000256" key="3">
    <source>
        <dbReference type="ARBA" id="ARBA00022989"/>
    </source>
</evidence>
<dbReference type="GO" id="GO:0055085">
    <property type="term" value="P:transmembrane transport"/>
    <property type="evidence" value="ECO:0007669"/>
    <property type="project" value="InterPro"/>
</dbReference>
<dbReference type="InterPro" id="IPR035906">
    <property type="entry name" value="MetI-like_sf"/>
</dbReference>
<evidence type="ECO:0000259" key="6">
    <source>
        <dbReference type="PROSITE" id="PS50928"/>
    </source>
</evidence>
<organism evidence="7 8">
    <name type="scientific">Cohaesibacter gelatinilyticus</name>
    <dbReference type="NCBI Taxonomy" id="372072"/>
    <lineage>
        <taxon>Bacteria</taxon>
        <taxon>Pseudomonadati</taxon>
        <taxon>Pseudomonadota</taxon>
        <taxon>Alphaproteobacteria</taxon>
        <taxon>Hyphomicrobiales</taxon>
        <taxon>Cohaesibacteraceae</taxon>
    </lineage>
</organism>
<dbReference type="NCBIfam" id="TIGR03262">
    <property type="entry name" value="PhnU2"/>
    <property type="match status" value="1"/>
</dbReference>
<protein>
    <submittedName>
        <fullName evidence="7">Iron(III) transport system permease protein</fullName>
    </submittedName>
</protein>
<dbReference type="Pfam" id="PF00528">
    <property type="entry name" value="BPD_transp_1"/>
    <property type="match status" value="2"/>
</dbReference>
<dbReference type="CDD" id="cd06261">
    <property type="entry name" value="TM_PBP2"/>
    <property type="match status" value="1"/>
</dbReference>
<feature type="transmembrane region" description="Helical" evidence="5">
    <location>
        <begin position="24"/>
        <end position="47"/>
    </location>
</feature>
<keyword evidence="8" id="KW-1185">Reference proteome</keyword>
<evidence type="ECO:0000256" key="2">
    <source>
        <dbReference type="ARBA" id="ARBA00022692"/>
    </source>
</evidence>
<sequence length="671" mass="74109">MTDLSQQSLPAGPVIKGKLSRDDIMMRGGMIVIALYLIISLAFPLYAMLSKSFSTYRVDLTRFEFQQSNEDGIFDGSIISAAELNAKIPVYSDADLTTGADGRLTVTKWFPKFSFRSPVKYKVRNVEQGGRFLVSSTLYDGTDWIELNSNKFRRVQLRPVKSTGLGNFVSYFSTPALFQSIKNSLWISIISTMITVSLAFWFAYALNRSCMRYKGVFRLIAMAPILVPSLLPGIALVYLFGNQGMMKELLLGASIYGPIGIVIGSVFFTFPHAFLIISTALAISDARLYEAATSLRSSPWRTFWTVTIPGARYGLISAAFVVFNLVITDFGLPKVIGGQFNVLAVDIYKQVIGQQNFEMGAVVSVVLVIPAILAFGIDRFVQSKQVALLSARSVPFQPQPDQKRDRLLFAYCSAMALFIIGLLAVCQFAALVKFWPYDLSLSLNNYQFDKMDGGGWGSYFNSIQMALMVAIIGTVVVFFGAYLVEKSNGFKVGRSLFQMIAMLPMAIPGMVLGLAYIFFFNSPSNPLHFLYGTMAILVICTVTHFYTVSHLTAVTALKQMDREFESVSASLKQPTMKLFTRVTVPVCLPAVLDISIYLFVNAMTTVSAVVFLYSPKTTLASIAVLNMDDAGDIAPAAAMGMMIFYTNAAARILHLVISKGLLTRTQAWRFR</sequence>
<name>A0A285PG35_9HYPH</name>
<feature type="domain" description="ABC transmembrane type-1" evidence="6">
    <location>
        <begin position="459"/>
        <end position="654"/>
    </location>
</feature>
<dbReference type="PROSITE" id="PS50928">
    <property type="entry name" value="ABC_TM1"/>
    <property type="match status" value="2"/>
</dbReference>
<gene>
    <name evidence="7" type="ORF">SAMN06265368_3511</name>
</gene>
<dbReference type="OrthoDB" id="7056428at2"/>
<evidence type="ECO:0000313" key="8">
    <source>
        <dbReference type="Proteomes" id="UP000219439"/>
    </source>
</evidence>
<keyword evidence="3 5" id="KW-1133">Transmembrane helix</keyword>
<keyword evidence="5" id="KW-0813">Transport</keyword>
<dbReference type="EMBL" id="OBEL01000004">
    <property type="protein sequence ID" value="SNZ20408.1"/>
    <property type="molecule type" value="Genomic_DNA"/>
</dbReference>
<evidence type="ECO:0000256" key="4">
    <source>
        <dbReference type="ARBA" id="ARBA00023136"/>
    </source>
</evidence>
<comment type="similarity">
    <text evidence="5">Belongs to the binding-protein-dependent transport system permease family.</text>
</comment>
<reference evidence="7 8" key="1">
    <citation type="submission" date="2017-09" db="EMBL/GenBank/DDBJ databases">
        <authorList>
            <person name="Ehlers B."/>
            <person name="Leendertz F.H."/>
        </authorList>
    </citation>
    <scope>NUCLEOTIDE SEQUENCE [LARGE SCALE GENOMIC DNA]</scope>
    <source>
        <strain evidence="7 8">DSM 18289</strain>
    </source>
</reference>
<feature type="transmembrane region" description="Helical" evidence="5">
    <location>
        <begin position="633"/>
        <end position="657"/>
    </location>
</feature>
<accession>A0A285PG35</accession>
<feature type="domain" description="ABC transmembrane type-1" evidence="6">
    <location>
        <begin position="181"/>
        <end position="378"/>
    </location>
</feature>
<dbReference type="RefSeq" id="WP_097154756.1">
    <property type="nucleotide sequence ID" value="NZ_OBEL01000004.1"/>
</dbReference>
<comment type="subcellular location">
    <subcellularLocation>
        <location evidence="1 5">Cell membrane</location>
        <topology evidence="1 5">Multi-pass membrane protein</topology>
    </subcellularLocation>
</comment>
<evidence type="ECO:0000256" key="1">
    <source>
        <dbReference type="ARBA" id="ARBA00004651"/>
    </source>
</evidence>
<dbReference type="Proteomes" id="UP000219439">
    <property type="component" value="Unassembled WGS sequence"/>
</dbReference>
<feature type="transmembrane region" description="Helical" evidence="5">
    <location>
        <begin position="496"/>
        <end position="519"/>
    </location>
</feature>
<proteinExistence type="inferred from homology"/>
<evidence type="ECO:0000256" key="5">
    <source>
        <dbReference type="RuleBase" id="RU363032"/>
    </source>
</evidence>
<dbReference type="GO" id="GO:0005886">
    <property type="term" value="C:plasma membrane"/>
    <property type="evidence" value="ECO:0007669"/>
    <property type="project" value="UniProtKB-SubCell"/>
</dbReference>
<feature type="transmembrane region" description="Helical" evidence="5">
    <location>
        <begin position="216"/>
        <end position="239"/>
    </location>
</feature>
<dbReference type="Gene3D" id="1.10.3720.10">
    <property type="entry name" value="MetI-like"/>
    <property type="match status" value="2"/>
</dbReference>